<evidence type="ECO:0000259" key="7">
    <source>
        <dbReference type="Pfam" id="PF00675"/>
    </source>
</evidence>
<keyword evidence="4" id="KW-0378">Hydrolase</keyword>
<proteinExistence type="inferred from homology"/>
<evidence type="ECO:0000256" key="1">
    <source>
        <dbReference type="ARBA" id="ARBA00007261"/>
    </source>
</evidence>
<evidence type="ECO:0000256" key="6">
    <source>
        <dbReference type="ARBA" id="ARBA00023049"/>
    </source>
</evidence>
<evidence type="ECO:0000256" key="2">
    <source>
        <dbReference type="ARBA" id="ARBA00022670"/>
    </source>
</evidence>
<dbReference type="GO" id="GO:0046872">
    <property type="term" value="F:metal ion binding"/>
    <property type="evidence" value="ECO:0007669"/>
    <property type="project" value="UniProtKB-KW"/>
</dbReference>
<keyword evidence="6" id="KW-0482">Metalloprotease</keyword>
<keyword evidence="9" id="KW-1185">Reference proteome</keyword>
<keyword evidence="5" id="KW-0862">Zinc</keyword>
<sequence>MIWFLTFVFCSHYEIFDAIERPKRFFFKLENDMPVLFIGTDSKYSRFSYSVNTGSVDDFKDCKGISHLLEHCLFGVDTELLKFIYDHGGSIIACTDESAITFEYLILKEYFNESLEILFRALNNPIFNPKAVNDEINLVDQEFRYRSVNNCVASNLCGEINELDVFTTGNSKALLLENIGLRLEQLYKNNFFKYNGSILCITDASIHFIQKYNLNYEQKPQNRIKKTLLTDYYNIDERLFLIKSSSNILFLRIKVPLEESPFLLNFLINEYLYRLGSFKSISKYVYSVDHMNIYHVVNINLFIEEDQCIHPRLFINQFIEIIKTTQIPIKEYESLLKETYNSVAKDVKPLDFLDYSNIHRYIQFKPYLFEKDFDKKNLLKFNKEQFKSLIKHLTDSSNYSVLYECDVNGPIKHSTYNDIPYTSLRKGCSPYYLVACDPKEDDVPVNPIESSLYCVMVRENEDLNQKGHRSELRSDPRFNPEDLIDINYNDFLQSSSLKAERYIEDDYYKIDEAPTYKIHYIHLKDTEDKILILRFYINENYEDFMKLIYLMGCLELALNNSLNLQRSNRATFKIKHNMLEVLFLKTSDRNHRLIVTKYISMCMKTLVQYLNAIKSSSDSLITIKMKEIAENVYGKYGLERDFRKLTKSAFSLYDSKRMKVMPPFYLKIGFLGRTNLLLQDEITDMVRKIKPDLKYTDLKKDIDGFSSSIPMLKKYSRFSLYVVDQLELSIRYVVVRLCTHFALYKYVESLRIDDKIGYHVFADYTSETYYSNFSIEGYSIKDDFETKRILWEYVVTVMNSLSNMSREEFTTFLEVVYNTYKLRSNNIKEIFHFCRSLDFQIDYRTFNEEFKTNLYSEFIKEDIILMLETEVSSLMD</sequence>
<protein>
    <submittedName>
        <fullName evidence="8">Insulin-degrading enzyme</fullName>
    </submittedName>
</protein>
<organism evidence="8 9">
    <name type="scientific">Nosema bombycis (strain CQ1 / CVCC 102059)</name>
    <name type="common">Microsporidian parasite</name>
    <name type="synonym">Pebrine of silkworm</name>
    <dbReference type="NCBI Taxonomy" id="578461"/>
    <lineage>
        <taxon>Eukaryota</taxon>
        <taxon>Fungi</taxon>
        <taxon>Fungi incertae sedis</taxon>
        <taxon>Microsporidia</taxon>
        <taxon>Nosematidae</taxon>
        <taxon>Nosema</taxon>
    </lineage>
</organism>
<dbReference type="GO" id="GO:0008237">
    <property type="term" value="F:metallopeptidase activity"/>
    <property type="evidence" value="ECO:0007669"/>
    <property type="project" value="UniProtKB-KW"/>
</dbReference>
<evidence type="ECO:0000313" key="8">
    <source>
        <dbReference type="EMBL" id="EOB15422.1"/>
    </source>
</evidence>
<comment type="similarity">
    <text evidence="1">Belongs to the peptidase M16 family.</text>
</comment>
<dbReference type="HOGENOM" id="CLU_328204_0_0_1"/>
<name>R0KZ16_NOSB1</name>
<dbReference type="GO" id="GO:0006508">
    <property type="term" value="P:proteolysis"/>
    <property type="evidence" value="ECO:0007669"/>
    <property type="project" value="UniProtKB-KW"/>
</dbReference>
<dbReference type="OrthoDB" id="10251424at2759"/>
<keyword evidence="2" id="KW-0645">Protease</keyword>
<dbReference type="Pfam" id="PF00675">
    <property type="entry name" value="Peptidase_M16"/>
    <property type="match status" value="1"/>
</dbReference>
<evidence type="ECO:0000256" key="3">
    <source>
        <dbReference type="ARBA" id="ARBA00022723"/>
    </source>
</evidence>
<dbReference type="PANTHER" id="PTHR43690:SF18">
    <property type="entry name" value="INSULIN-DEGRADING ENZYME-RELATED"/>
    <property type="match status" value="1"/>
</dbReference>
<accession>R0KZ16</accession>
<dbReference type="SUPFAM" id="SSF63411">
    <property type="entry name" value="LuxS/MPP-like metallohydrolase"/>
    <property type="match status" value="1"/>
</dbReference>
<reference evidence="8 9" key="1">
    <citation type="journal article" date="2013" name="BMC Genomics">
        <title>Comparative genomics of parasitic silkworm microsporidia reveal an association between genome expansion and host adaptation.</title>
        <authorList>
            <person name="Pan G."/>
            <person name="Xu J."/>
            <person name="Li T."/>
            <person name="Xia Q."/>
            <person name="Liu S.L."/>
            <person name="Zhang G."/>
            <person name="Li S."/>
            <person name="Li C."/>
            <person name="Liu H."/>
            <person name="Yang L."/>
            <person name="Liu T."/>
            <person name="Zhang X."/>
            <person name="Wu Z."/>
            <person name="Fan W."/>
            <person name="Dang X."/>
            <person name="Xiang H."/>
            <person name="Tao M."/>
            <person name="Li Y."/>
            <person name="Hu J."/>
            <person name="Li Z."/>
            <person name="Lin L."/>
            <person name="Luo J."/>
            <person name="Geng L."/>
            <person name="Wang L."/>
            <person name="Long M."/>
            <person name="Wan Y."/>
            <person name="He N."/>
            <person name="Zhang Z."/>
            <person name="Lu C."/>
            <person name="Keeling P.J."/>
            <person name="Wang J."/>
            <person name="Xiang Z."/>
            <person name="Zhou Z."/>
        </authorList>
    </citation>
    <scope>NUCLEOTIDE SEQUENCE [LARGE SCALE GENOMIC DNA]</scope>
    <source>
        <strain evidence="9">CQ1 / CVCC 102059</strain>
    </source>
</reference>
<dbReference type="PANTHER" id="PTHR43690">
    <property type="entry name" value="NARDILYSIN"/>
    <property type="match status" value="1"/>
</dbReference>
<dbReference type="AlphaFoldDB" id="R0KZ16"/>
<dbReference type="InterPro" id="IPR011765">
    <property type="entry name" value="Pept_M16_N"/>
</dbReference>
<keyword evidence="3" id="KW-0479">Metal-binding</keyword>
<gene>
    <name evidence="8" type="primary">IDE</name>
    <name evidence="8" type="ORF">NBO_4g0050</name>
</gene>
<dbReference type="EMBL" id="KB908912">
    <property type="protein sequence ID" value="EOB15422.1"/>
    <property type="molecule type" value="Genomic_DNA"/>
</dbReference>
<dbReference type="VEuPathDB" id="MicrosporidiaDB:NBO_4g0050"/>
<dbReference type="STRING" id="578461.R0KZ16"/>
<dbReference type="InterPro" id="IPR050626">
    <property type="entry name" value="Peptidase_M16"/>
</dbReference>
<dbReference type="Gene3D" id="3.30.830.10">
    <property type="entry name" value="Metalloenzyme, LuxS/M16 peptidase-like"/>
    <property type="match status" value="1"/>
</dbReference>
<dbReference type="Proteomes" id="UP000016927">
    <property type="component" value="Unassembled WGS sequence"/>
</dbReference>
<evidence type="ECO:0000256" key="4">
    <source>
        <dbReference type="ARBA" id="ARBA00022801"/>
    </source>
</evidence>
<feature type="domain" description="Peptidase M16 N-terminal" evidence="7">
    <location>
        <begin position="43"/>
        <end position="143"/>
    </location>
</feature>
<evidence type="ECO:0000313" key="9">
    <source>
        <dbReference type="Proteomes" id="UP000016927"/>
    </source>
</evidence>
<dbReference type="InterPro" id="IPR011249">
    <property type="entry name" value="Metalloenz_LuxS/M16"/>
</dbReference>
<evidence type="ECO:0000256" key="5">
    <source>
        <dbReference type="ARBA" id="ARBA00022833"/>
    </source>
</evidence>